<dbReference type="PROSITE" id="PS51257">
    <property type="entry name" value="PROKAR_LIPOPROTEIN"/>
    <property type="match status" value="1"/>
</dbReference>
<dbReference type="Proteomes" id="UP000468581">
    <property type="component" value="Unassembled WGS sequence"/>
</dbReference>
<keyword evidence="3" id="KW-1185">Reference proteome</keyword>
<dbReference type="InterPro" id="IPR011659">
    <property type="entry name" value="WD40"/>
</dbReference>
<dbReference type="Pfam" id="PF07676">
    <property type="entry name" value="PD40"/>
    <property type="match status" value="1"/>
</dbReference>
<sequence>MKRTYFTLILIPVLFLSACNTKKESSKGSDAPTSESSVTESPYFGQSPPGLTPEVFAPGVVSVEGRYEFGVSFSPEMDEMYFSPTIEGHSVTYFSKLKDGKWTQPKEANFTKGRVRDEFSATVSLDGERIYFTTYDSLYPLKIWYVNRDRDSWSEAKLLDSPINNEEAINLNGAKNGDLYYMKSANRKQIMYYAPDNNGEFPIGRKVGIDYGTHGFISPSQDFLVVTANKENDRSKDKDIHVCFRQKDGTWTKPINLGSPVNTDYREGSPTLTPDGKYLFFNRYDEESGNPNIYWVSTEVINRLKP</sequence>
<evidence type="ECO:0000313" key="3">
    <source>
        <dbReference type="Proteomes" id="UP000468581"/>
    </source>
</evidence>
<proteinExistence type="predicted"/>
<dbReference type="EMBL" id="JAABOO010000002">
    <property type="protein sequence ID" value="NER13512.1"/>
    <property type="molecule type" value="Genomic_DNA"/>
</dbReference>
<evidence type="ECO:0000313" key="2">
    <source>
        <dbReference type="EMBL" id="NER13512.1"/>
    </source>
</evidence>
<dbReference type="AlphaFoldDB" id="A0A6P0ULU4"/>
<evidence type="ECO:0000256" key="1">
    <source>
        <dbReference type="SAM" id="MobiDB-lite"/>
    </source>
</evidence>
<dbReference type="SUPFAM" id="SSF82171">
    <property type="entry name" value="DPP6 N-terminal domain-like"/>
    <property type="match status" value="1"/>
</dbReference>
<dbReference type="Gene3D" id="2.130.10.10">
    <property type="entry name" value="YVTN repeat-like/Quinoprotein amine dehydrogenase"/>
    <property type="match status" value="1"/>
</dbReference>
<feature type="region of interest" description="Disordered" evidence="1">
    <location>
        <begin position="24"/>
        <end position="46"/>
    </location>
</feature>
<feature type="compositionally biased region" description="Polar residues" evidence="1">
    <location>
        <begin position="31"/>
        <end position="40"/>
    </location>
</feature>
<gene>
    <name evidence="2" type="ORF">GWK08_08695</name>
</gene>
<protein>
    <recommendedName>
        <fullName evidence="4">Exo-alpha-sialidase</fullName>
    </recommendedName>
</protein>
<name>A0A6P0ULU4_9FLAO</name>
<accession>A0A6P0ULU4</accession>
<evidence type="ECO:0008006" key="4">
    <source>
        <dbReference type="Google" id="ProtNLM"/>
    </source>
</evidence>
<reference evidence="2 3" key="1">
    <citation type="submission" date="2020-01" db="EMBL/GenBank/DDBJ databases">
        <title>Leptobacterium flavescens.</title>
        <authorList>
            <person name="Wang G."/>
        </authorList>
    </citation>
    <scope>NUCLEOTIDE SEQUENCE [LARGE SCALE GENOMIC DNA]</scope>
    <source>
        <strain evidence="2 3">KCTC 22160</strain>
    </source>
</reference>
<dbReference type="InterPro" id="IPR015943">
    <property type="entry name" value="WD40/YVTN_repeat-like_dom_sf"/>
</dbReference>
<comment type="caution">
    <text evidence="2">The sequence shown here is derived from an EMBL/GenBank/DDBJ whole genome shotgun (WGS) entry which is preliminary data.</text>
</comment>
<dbReference type="RefSeq" id="WP_163606549.1">
    <property type="nucleotide sequence ID" value="NZ_JAABOO010000002.1"/>
</dbReference>
<organism evidence="2 3">
    <name type="scientific">Leptobacterium flavescens</name>
    <dbReference type="NCBI Taxonomy" id="472055"/>
    <lineage>
        <taxon>Bacteria</taxon>
        <taxon>Pseudomonadati</taxon>
        <taxon>Bacteroidota</taxon>
        <taxon>Flavobacteriia</taxon>
        <taxon>Flavobacteriales</taxon>
        <taxon>Flavobacteriaceae</taxon>
        <taxon>Leptobacterium</taxon>
    </lineage>
</organism>